<dbReference type="EMBL" id="JALJOQ010000058">
    <property type="protein sequence ID" value="KAK9803561.1"/>
    <property type="molecule type" value="Genomic_DNA"/>
</dbReference>
<keyword evidence="3" id="KW-1185">Reference proteome</keyword>
<proteinExistence type="predicted"/>
<gene>
    <name evidence="2" type="ORF">WJX73_010641</name>
</gene>
<dbReference type="Proteomes" id="UP001465755">
    <property type="component" value="Unassembled WGS sequence"/>
</dbReference>
<evidence type="ECO:0000313" key="3">
    <source>
        <dbReference type="Proteomes" id="UP001465755"/>
    </source>
</evidence>
<accession>A0AAW1P3R8</accession>
<dbReference type="InterPro" id="IPR018800">
    <property type="entry name" value="PRCC"/>
</dbReference>
<name>A0AAW1P3R8_9CHLO</name>
<protein>
    <recommendedName>
        <fullName evidence="4">Mitotic checkpoint regulator, MAD2B-interacting-domain-containing protein</fullName>
    </recommendedName>
</protein>
<evidence type="ECO:0000313" key="2">
    <source>
        <dbReference type="EMBL" id="KAK9803561.1"/>
    </source>
</evidence>
<dbReference type="GO" id="GO:0005634">
    <property type="term" value="C:nucleus"/>
    <property type="evidence" value="ECO:0007669"/>
    <property type="project" value="TreeGrafter"/>
</dbReference>
<feature type="region of interest" description="Disordered" evidence="1">
    <location>
        <begin position="1"/>
        <end position="45"/>
    </location>
</feature>
<organism evidence="2 3">
    <name type="scientific">Symbiochloris irregularis</name>
    <dbReference type="NCBI Taxonomy" id="706552"/>
    <lineage>
        <taxon>Eukaryota</taxon>
        <taxon>Viridiplantae</taxon>
        <taxon>Chlorophyta</taxon>
        <taxon>core chlorophytes</taxon>
        <taxon>Trebouxiophyceae</taxon>
        <taxon>Trebouxiales</taxon>
        <taxon>Trebouxiaceae</taxon>
        <taxon>Symbiochloris</taxon>
    </lineage>
</organism>
<dbReference type="Pfam" id="PF10253">
    <property type="entry name" value="PRCC"/>
    <property type="match status" value="1"/>
</dbReference>
<dbReference type="PANTHER" id="PTHR13621">
    <property type="entry name" value="PROLINE-RICH PROTEIN PRCC"/>
    <property type="match status" value="1"/>
</dbReference>
<feature type="region of interest" description="Disordered" evidence="1">
    <location>
        <begin position="116"/>
        <end position="183"/>
    </location>
</feature>
<dbReference type="PANTHER" id="PTHR13621:SF2">
    <property type="entry name" value="PROLINE-RICH PROTEIN PRCC"/>
    <property type="match status" value="1"/>
</dbReference>
<evidence type="ECO:0008006" key="4">
    <source>
        <dbReference type="Google" id="ProtNLM"/>
    </source>
</evidence>
<reference evidence="2 3" key="1">
    <citation type="journal article" date="2024" name="Nat. Commun.">
        <title>Phylogenomics reveals the evolutionary origins of lichenization in chlorophyte algae.</title>
        <authorList>
            <person name="Puginier C."/>
            <person name="Libourel C."/>
            <person name="Otte J."/>
            <person name="Skaloud P."/>
            <person name="Haon M."/>
            <person name="Grisel S."/>
            <person name="Petersen M."/>
            <person name="Berrin J.G."/>
            <person name="Delaux P.M."/>
            <person name="Dal Grande F."/>
            <person name="Keller J."/>
        </authorList>
    </citation>
    <scope>NUCLEOTIDE SEQUENCE [LARGE SCALE GENOMIC DNA]</scope>
    <source>
        <strain evidence="2 3">SAG 2036</strain>
    </source>
</reference>
<dbReference type="AlphaFoldDB" id="A0AAW1P3R8"/>
<comment type="caution">
    <text evidence="2">The sequence shown here is derived from an EMBL/GenBank/DDBJ whole genome shotgun (WGS) entry which is preliminary data.</text>
</comment>
<evidence type="ECO:0000256" key="1">
    <source>
        <dbReference type="SAM" id="MobiDB-lite"/>
    </source>
</evidence>
<sequence>MDLLTGYDSGDNSSGDEAAAPTFNFPGSAQSESAPKASTALPAVSTNGGAGILGALSKLPAPKTAASAPTTAGLRQPRVFKVPLDASKLIDSDEEDEQPAKRAKVVQGSNRLKDFLPAPKHASIGDASLVTPSSQNSRRPAKSAAPAAVHHHQGNGGAWNQHHQDPQAASEGDRMLSEAMAAEQSKARRAAAADPFAALGVEFKEVKQKDLTQMDAATREAANATRTAFGNDYEARLRSEAGAKPDKTARRKHQISSLYHAAKLKELETMEIKSQGLKTKAETQAKYGW</sequence>